<dbReference type="SMART" id="SM00061">
    <property type="entry name" value="MATH"/>
    <property type="match status" value="1"/>
</dbReference>
<evidence type="ECO:0000313" key="2">
    <source>
        <dbReference type="EMBL" id="KHG16685.1"/>
    </source>
</evidence>
<dbReference type="SMR" id="A0A0B0NUZ7"/>
<name>A0A0B0NUZ7_GOSAR</name>
<dbReference type="AlphaFoldDB" id="A0A0B0NUZ7"/>
<dbReference type="PANTHER" id="PTHR46236">
    <property type="entry name" value="TRAF-LIKE SUPERFAMILY PROTEIN"/>
    <property type="match status" value="1"/>
</dbReference>
<dbReference type="OMA" id="HAHFRIA"/>
<dbReference type="Gene3D" id="2.60.210.10">
    <property type="entry name" value="Apoptosis, Tumor Necrosis Factor Receptor Associated Protein 2, Chain A"/>
    <property type="match status" value="1"/>
</dbReference>
<dbReference type="PANTHER" id="PTHR46236:SF35">
    <property type="entry name" value="MATH DOMAIN-CONTAINING PROTEIN"/>
    <property type="match status" value="1"/>
</dbReference>
<keyword evidence="1" id="KW-0175">Coiled coil</keyword>
<dbReference type="SUPFAM" id="SSF49599">
    <property type="entry name" value="TRAF domain-like"/>
    <property type="match status" value="1"/>
</dbReference>
<dbReference type="Proteomes" id="UP000032142">
    <property type="component" value="Unassembled WGS sequence"/>
</dbReference>
<sequence>MEVTWKIEVLSDVPSNRLGVNGQVAKVTWRIENFSSMKDGKYCSEIFTVDGNNWQLWIYPKGDTVGFLSIYLHFAGSANLASKWTRHAHFRIAVIDRLDRKNSKTRGIALKFEAKKTTWGFRSLLSLTELRKPERGYLLNDVCLIEAYVVTYKTDATVPKEEDINTFFTSLESKFLSSNTNISPKEVKEALANVEKALNMTPVIFSNSGKLSSLTHAFKILASFGGSSTTLTVEQKQKLLAIEKSLKKLADRAAKVSQDKNSLTGKESDNLMVKNKLDRNRIKYKEFESEVEKKLAALRVQVKEAEKKRDNMLAEVKEMEKKMAKYEAEAKNVEEEEKSVEAEWGRIKASISSIKGKI</sequence>
<dbReference type="CDD" id="cd00121">
    <property type="entry name" value="MATH"/>
    <property type="match status" value="1"/>
</dbReference>
<accession>A0A0B0NUZ7</accession>
<dbReference type="GO" id="GO:0016787">
    <property type="term" value="F:hydrolase activity"/>
    <property type="evidence" value="ECO:0007669"/>
    <property type="project" value="UniProtKB-KW"/>
</dbReference>
<dbReference type="Pfam" id="PF22486">
    <property type="entry name" value="MATH_2"/>
    <property type="match status" value="1"/>
</dbReference>
<evidence type="ECO:0000256" key="1">
    <source>
        <dbReference type="ARBA" id="ARBA00023054"/>
    </source>
</evidence>
<reference evidence="3" key="1">
    <citation type="submission" date="2014-09" db="EMBL/GenBank/DDBJ databases">
        <authorList>
            <person name="Mudge J."/>
            <person name="Ramaraj T."/>
            <person name="Lindquist I.E."/>
            <person name="Bharti A.K."/>
            <person name="Sundararajan A."/>
            <person name="Cameron C.T."/>
            <person name="Woodward J.E."/>
            <person name="May G.D."/>
            <person name="Brubaker C."/>
            <person name="Broadhvest J."/>
            <person name="Wilkins T.A."/>
        </authorList>
    </citation>
    <scope>NUCLEOTIDE SEQUENCE</scope>
    <source>
        <strain evidence="3">cv. AKA8401</strain>
    </source>
</reference>
<keyword evidence="2" id="KW-0378">Hydrolase</keyword>
<dbReference type="OrthoDB" id="974022at2759"/>
<dbReference type="KEGG" id="gab:108489170"/>
<gene>
    <name evidence="2" type="ORF">F383_23231</name>
</gene>
<dbReference type="InterPro" id="IPR050804">
    <property type="entry name" value="MCC"/>
</dbReference>
<keyword evidence="3" id="KW-1185">Reference proteome</keyword>
<dbReference type="InterPro" id="IPR002083">
    <property type="entry name" value="MATH/TRAF_dom"/>
</dbReference>
<proteinExistence type="predicted"/>
<protein>
    <submittedName>
        <fullName evidence="2">Ubiquitin carboxyl-terminal hydrolase 12-like protein</fullName>
    </submittedName>
</protein>
<dbReference type="EMBL" id="KN406730">
    <property type="protein sequence ID" value="KHG16685.1"/>
    <property type="molecule type" value="Genomic_DNA"/>
</dbReference>
<organism evidence="2 3">
    <name type="scientific">Gossypium arboreum</name>
    <name type="common">Tree cotton</name>
    <name type="synonym">Gossypium nanking</name>
    <dbReference type="NCBI Taxonomy" id="29729"/>
    <lineage>
        <taxon>Eukaryota</taxon>
        <taxon>Viridiplantae</taxon>
        <taxon>Streptophyta</taxon>
        <taxon>Embryophyta</taxon>
        <taxon>Tracheophyta</taxon>
        <taxon>Spermatophyta</taxon>
        <taxon>Magnoliopsida</taxon>
        <taxon>eudicotyledons</taxon>
        <taxon>Gunneridae</taxon>
        <taxon>Pentapetalae</taxon>
        <taxon>rosids</taxon>
        <taxon>malvids</taxon>
        <taxon>Malvales</taxon>
        <taxon>Malvaceae</taxon>
        <taxon>Malvoideae</taxon>
        <taxon>Gossypium</taxon>
    </lineage>
</organism>
<evidence type="ECO:0000313" key="3">
    <source>
        <dbReference type="Proteomes" id="UP000032142"/>
    </source>
</evidence>
<dbReference type="PROSITE" id="PS50144">
    <property type="entry name" value="MATH"/>
    <property type="match status" value="1"/>
</dbReference>
<dbReference type="InterPro" id="IPR008974">
    <property type="entry name" value="TRAF-like"/>
</dbReference>